<feature type="transmembrane region" description="Helical" evidence="6">
    <location>
        <begin position="319"/>
        <end position="339"/>
    </location>
</feature>
<dbReference type="PANTHER" id="PTHR23527">
    <property type="entry name" value="BLL3282 PROTEIN"/>
    <property type="match status" value="1"/>
</dbReference>
<reference evidence="9" key="1">
    <citation type="journal article" date="2019" name="Int. J. Syst. Evol. Microbiol.">
        <title>The Global Catalogue of Microorganisms (GCM) 10K type strain sequencing project: providing services to taxonomists for standard genome sequencing and annotation.</title>
        <authorList>
            <consortium name="The Broad Institute Genomics Platform"/>
            <consortium name="The Broad Institute Genome Sequencing Center for Infectious Disease"/>
            <person name="Wu L."/>
            <person name="Ma J."/>
        </authorList>
    </citation>
    <scope>NUCLEOTIDE SEQUENCE [LARGE SCALE GENOMIC DNA]</scope>
    <source>
        <strain evidence="9">JCM 18123</strain>
    </source>
</reference>
<feature type="transmembrane region" description="Helical" evidence="6">
    <location>
        <begin position="255"/>
        <end position="273"/>
    </location>
</feature>
<keyword evidence="3 6" id="KW-1133">Transmembrane helix</keyword>
<dbReference type="Proteomes" id="UP001499993">
    <property type="component" value="Unassembled WGS sequence"/>
</dbReference>
<evidence type="ECO:0000256" key="3">
    <source>
        <dbReference type="ARBA" id="ARBA00022989"/>
    </source>
</evidence>
<feature type="transmembrane region" description="Helical" evidence="6">
    <location>
        <begin position="294"/>
        <end position="313"/>
    </location>
</feature>
<dbReference type="InterPro" id="IPR036259">
    <property type="entry name" value="MFS_trans_sf"/>
</dbReference>
<feature type="transmembrane region" description="Helical" evidence="6">
    <location>
        <begin position="41"/>
        <end position="66"/>
    </location>
</feature>
<dbReference type="InterPro" id="IPR011701">
    <property type="entry name" value="MFS"/>
</dbReference>
<proteinExistence type="predicted"/>
<dbReference type="PANTHER" id="PTHR23527:SF1">
    <property type="entry name" value="BLL3282 PROTEIN"/>
    <property type="match status" value="1"/>
</dbReference>
<sequence length="412" mass="42071">MRNRRWIILCIAVVSQVASVGALFGVPFVLPELREAFGLSIAQAGTLAGLPALGLLTTLFGWGVVIDRYGERFTMAASLALTAGCLALLGTVDGVFGAGAVLVCVGAAGGPVNAAGGRLVMSWFEIRRRGLAMGIRQTAQPIGVGGSAALMPLVAERWGFVAAMTLPAALAIVMVPLVLVFARPPRTAGDAADDQGARGDAAPTADDSPAAKPAARSPYRHAVIWRVHGASMLLGVPQFSVMTYALVYLVSEHGWSAPAAGAAVAVTQACGAVNRMLLGVVSDRLGSRLRPVRVLALLSAAALLLLSLSPALVPDAAVPLLLACLVLAVSHNGLTFTAVAETAGMAWSGRAMAAQNSLQALSNTVAPVLMGLVITWLGIDAVYAAAALFCTAAAAVVPAPARRGLRRPRPAG</sequence>
<dbReference type="EMBL" id="BAABIK010000024">
    <property type="protein sequence ID" value="GAA4950635.1"/>
    <property type="molecule type" value="Genomic_DNA"/>
</dbReference>
<evidence type="ECO:0000256" key="2">
    <source>
        <dbReference type="ARBA" id="ARBA00022692"/>
    </source>
</evidence>
<organism evidence="8 9">
    <name type="scientific">Streptomonospora halophila</name>
    <dbReference type="NCBI Taxonomy" id="427369"/>
    <lineage>
        <taxon>Bacteria</taxon>
        <taxon>Bacillati</taxon>
        <taxon>Actinomycetota</taxon>
        <taxon>Actinomycetes</taxon>
        <taxon>Streptosporangiales</taxon>
        <taxon>Nocardiopsidaceae</taxon>
        <taxon>Streptomonospora</taxon>
    </lineage>
</organism>
<evidence type="ECO:0000259" key="7">
    <source>
        <dbReference type="PROSITE" id="PS50850"/>
    </source>
</evidence>
<feature type="transmembrane region" description="Helical" evidence="6">
    <location>
        <begin position="360"/>
        <end position="377"/>
    </location>
</feature>
<feature type="transmembrane region" description="Helical" evidence="6">
    <location>
        <begin position="73"/>
        <end position="90"/>
    </location>
</feature>
<feature type="transmembrane region" description="Helical" evidence="6">
    <location>
        <begin position="230"/>
        <end position="249"/>
    </location>
</feature>
<name>A0ABP9GQU0_9ACTN</name>
<evidence type="ECO:0000313" key="9">
    <source>
        <dbReference type="Proteomes" id="UP001499993"/>
    </source>
</evidence>
<keyword evidence="2 6" id="KW-0812">Transmembrane</keyword>
<dbReference type="SUPFAM" id="SSF103473">
    <property type="entry name" value="MFS general substrate transporter"/>
    <property type="match status" value="1"/>
</dbReference>
<dbReference type="RefSeq" id="WP_344145566.1">
    <property type="nucleotide sequence ID" value="NZ_BAABIK010000024.1"/>
</dbReference>
<dbReference type="InterPro" id="IPR052952">
    <property type="entry name" value="MFS-Transporter"/>
</dbReference>
<feature type="compositionally biased region" description="Low complexity" evidence="5">
    <location>
        <begin position="198"/>
        <end position="214"/>
    </location>
</feature>
<comment type="subcellular location">
    <subcellularLocation>
        <location evidence="1">Cell membrane</location>
        <topology evidence="1">Multi-pass membrane protein</topology>
    </subcellularLocation>
</comment>
<evidence type="ECO:0000256" key="4">
    <source>
        <dbReference type="ARBA" id="ARBA00023136"/>
    </source>
</evidence>
<dbReference type="PROSITE" id="PS50850">
    <property type="entry name" value="MFS"/>
    <property type="match status" value="1"/>
</dbReference>
<feature type="transmembrane region" description="Helical" evidence="6">
    <location>
        <begin position="383"/>
        <end position="401"/>
    </location>
</feature>
<dbReference type="InterPro" id="IPR020846">
    <property type="entry name" value="MFS_dom"/>
</dbReference>
<gene>
    <name evidence="8" type="ORF">GCM10023224_38720</name>
</gene>
<accession>A0ABP9GQU0</accession>
<evidence type="ECO:0000256" key="5">
    <source>
        <dbReference type="SAM" id="MobiDB-lite"/>
    </source>
</evidence>
<dbReference type="Gene3D" id="1.20.1250.20">
    <property type="entry name" value="MFS general substrate transporter like domains"/>
    <property type="match status" value="2"/>
</dbReference>
<keyword evidence="4 6" id="KW-0472">Membrane</keyword>
<keyword evidence="9" id="KW-1185">Reference proteome</keyword>
<feature type="transmembrane region" description="Helical" evidence="6">
    <location>
        <begin position="7"/>
        <end position="29"/>
    </location>
</feature>
<comment type="caution">
    <text evidence="8">The sequence shown here is derived from an EMBL/GenBank/DDBJ whole genome shotgun (WGS) entry which is preliminary data.</text>
</comment>
<evidence type="ECO:0000256" key="1">
    <source>
        <dbReference type="ARBA" id="ARBA00004651"/>
    </source>
</evidence>
<dbReference type="Pfam" id="PF07690">
    <property type="entry name" value="MFS_1"/>
    <property type="match status" value="1"/>
</dbReference>
<feature type="domain" description="Major facilitator superfamily (MFS) profile" evidence="7">
    <location>
        <begin position="5"/>
        <end position="402"/>
    </location>
</feature>
<evidence type="ECO:0000256" key="6">
    <source>
        <dbReference type="SAM" id="Phobius"/>
    </source>
</evidence>
<protein>
    <submittedName>
        <fullName evidence="8">MFS transporter</fullName>
    </submittedName>
</protein>
<feature type="transmembrane region" description="Helical" evidence="6">
    <location>
        <begin position="161"/>
        <end position="182"/>
    </location>
</feature>
<feature type="region of interest" description="Disordered" evidence="5">
    <location>
        <begin position="189"/>
        <end position="214"/>
    </location>
</feature>
<evidence type="ECO:0000313" key="8">
    <source>
        <dbReference type="EMBL" id="GAA4950635.1"/>
    </source>
</evidence>